<evidence type="ECO:0000313" key="8">
    <source>
        <dbReference type="Proteomes" id="UP000014160"/>
    </source>
</evidence>
<dbReference type="Proteomes" id="UP000013750">
    <property type="component" value="Unassembled WGS sequence"/>
</dbReference>
<dbReference type="InterPro" id="IPR011006">
    <property type="entry name" value="CheY-like_superfamily"/>
</dbReference>
<dbReference type="Gene3D" id="3.40.50.2300">
    <property type="match status" value="1"/>
</dbReference>
<dbReference type="PANTHER" id="PTHR37299">
    <property type="entry name" value="TRANSCRIPTIONAL REGULATOR-RELATED"/>
    <property type="match status" value="1"/>
</dbReference>
<evidence type="ECO:0000259" key="4">
    <source>
        <dbReference type="PROSITE" id="PS50930"/>
    </source>
</evidence>
<evidence type="ECO:0000313" key="5">
    <source>
        <dbReference type="EMBL" id="EOI58262.1"/>
    </source>
</evidence>
<evidence type="ECO:0000313" key="7">
    <source>
        <dbReference type="Proteomes" id="UP000013750"/>
    </source>
</evidence>
<evidence type="ECO:0000313" key="6">
    <source>
        <dbReference type="EMBL" id="EOW78976.1"/>
    </source>
</evidence>
<dbReference type="GeneID" id="301216606"/>
<gene>
    <name evidence="6" type="ORF">I592_03114</name>
    <name evidence="5" type="ORF">UKC_00334</name>
</gene>
<keyword evidence="8" id="KW-1185">Reference proteome</keyword>
<dbReference type="GO" id="GO:0003677">
    <property type="term" value="F:DNA binding"/>
    <property type="evidence" value="ECO:0007669"/>
    <property type="project" value="InterPro"/>
</dbReference>
<dbReference type="Pfam" id="PF04397">
    <property type="entry name" value="LytTR"/>
    <property type="match status" value="1"/>
</dbReference>
<reference evidence="6 8" key="2">
    <citation type="submission" date="2013-03" db="EMBL/GenBank/DDBJ databases">
        <title>The Genome Sequence of Enterococcus gilvus ATCC BAA-350 (PacBio/Illumina hybrid assembly).</title>
        <authorList>
            <consortium name="The Broad Institute Genomics Platform"/>
            <consortium name="The Broad Institute Genome Sequencing Center for Infectious Disease"/>
            <person name="Earl A."/>
            <person name="Russ C."/>
            <person name="Gilmore M."/>
            <person name="Surin D."/>
            <person name="Walker B."/>
            <person name="Young S."/>
            <person name="Zeng Q."/>
            <person name="Gargeya S."/>
            <person name="Fitzgerald M."/>
            <person name="Haas B."/>
            <person name="Abouelleil A."/>
            <person name="Allen A.W."/>
            <person name="Alvarado L."/>
            <person name="Arachchi H.M."/>
            <person name="Berlin A.M."/>
            <person name="Chapman S.B."/>
            <person name="Gainer-Dewar J."/>
            <person name="Goldberg J."/>
            <person name="Griggs A."/>
            <person name="Gujja S."/>
            <person name="Hansen M."/>
            <person name="Howarth C."/>
            <person name="Imamovic A."/>
            <person name="Ireland A."/>
            <person name="Larimer J."/>
            <person name="McCowan C."/>
            <person name="Murphy C."/>
            <person name="Pearson M."/>
            <person name="Poon T.W."/>
            <person name="Priest M."/>
            <person name="Roberts A."/>
            <person name="Saif S."/>
            <person name="Shea T."/>
            <person name="Sisk P."/>
            <person name="Sykes S."/>
            <person name="Wortman J."/>
            <person name="Nusbaum C."/>
            <person name="Birren B."/>
        </authorList>
    </citation>
    <scope>NUCLEOTIDE SEQUENCE [LARGE SCALE GENOMIC DNA]</scope>
    <source>
        <strain evidence="6 8">ATCC BAA-350</strain>
    </source>
</reference>
<protein>
    <recommendedName>
        <fullName evidence="4">HTH LytTR-type domain-containing protein</fullName>
    </recommendedName>
</protein>
<dbReference type="OrthoDB" id="1653091at2"/>
<dbReference type="Proteomes" id="UP000014160">
    <property type="component" value="Unassembled WGS sequence"/>
</dbReference>
<dbReference type="EMBL" id="ASWH01000002">
    <property type="protein sequence ID" value="EOW78976.1"/>
    <property type="molecule type" value="Genomic_DNA"/>
</dbReference>
<feature type="domain" description="HTH LytTR-type" evidence="4">
    <location>
        <begin position="143"/>
        <end position="248"/>
    </location>
</feature>
<dbReference type="EMBL" id="AJDQ01000003">
    <property type="protein sequence ID" value="EOI58262.1"/>
    <property type="molecule type" value="Genomic_DNA"/>
</dbReference>
<comment type="caution">
    <text evidence="5">The sequence shown here is derived from an EMBL/GenBank/DDBJ whole genome shotgun (WGS) entry which is preliminary data.</text>
</comment>
<evidence type="ECO:0000256" key="2">
    <source>
        <dbReference type="ARBA" id="ARBA00023012"/>
    </source>
</evidence>
<proteinExistence type="predicted"/>
<dbReference type="AlphaFoldDB" id="R2Y794"/>
<accession>R2Y794</accession>
<dbReference type="SMART" id="SM00850">
    <property type="entry name" value="LytTR"/>
    <property type="match status" value="1"/>
</dbReference>
<dbReference type="Gene3D" id="2.40.50.1020">
    <property type="entry name" value="LytTr DNA-binding domain"/>
    <property type="match status" value="1"/>
</dbReference>
<sequence length="251" mass="29320">MDIYIVDDSFVIEKKVSALIDSLNQKKKYSNLNPIIVDYPQRFYEKISQMEIKDNDIFILDIDLNAFFTGIDIGETIRSKNSKCYILYLTGLEDNAISIINKNIYPWAYIVKEIDDRLFNESLTRTLEEIVLHQMKRQQSSDFTSFSVQNKQIVIPVKDIIYLKSINGYKNSVLVKTMDEDLIVDGTLKKFKNVFYQPFFFRGFRAYIINLNTITEWSREEQYVGFANGDILELGVKSIDKLKKAITEISY</sequence>
<dbReference type="eggNOG" id="COG3279">
    <property type="taxonomic scope" value="Bacteria"/>
</dbReference>
<dbReference type="PATRIC" id="fig|1158614.3.peg.327"/>
<organism evidence="5 7">
    <name type="scientific">Enterococcus gilvus ATCC BAA-350</name>
    <dbReference type="NCBI Taxonomy" id="1158614"/>
    <lineage>
        <taxon>Bacteria</taxon>
        <taxon>Bacillati</taxon>
        <taxon>Bacillota</taxon>
        <taxon>Bacilli</taxon>
        <taxon>Lactobacillales</taxon>
        <taxon>Enterococcaceae</taxon>
        <taxon>Enterococcus</taxon>
    </lineage>
</organism>
<evidence type="ECO:0000256" key="1">
    <source>
        <dbReference type="ARBA" id="ARBA00022490"/>
    </source>
</evidence>
<dbReference type="HOGENOM" id="CLU_000445_14_6_9"/>
<dbReference type="InterPro" id="IPR046947">
    <property type="entry name" value="LytR-like"/>
</dbReference>
<dbReference type="InterPro" id="IPR007492">
    <property type="entry name" value="LytTR_DNA-bd_dom"/>
</dbReference>
<keyword evidence="1" id="KW-0963">Cytoplasm</keyword>
<reference evidence="5 7" key="1">
    <citation type="submission" date="2013-02" db="EMBL/GenBank/DDBJ databases">
        <title>The Genome Sequence of Enterococcus gilvus ATCC BAA-350.</title>
        <authorList>
            <consortium name="The Broad Institute Genome Sequencing Platform"/>
            <consortium name="The Broad Institute Genome Sequencing Center for Infectious Disease"/>
            <person name="Earl A.M."/>
            <person name="Gilmore M.S."/>
            <person name="Lebreton F."/>
            <person name="Walker B."/>
            <person name="Young S.K."/>
            <person name="Zeng Q."/>
            <person name="Gargeya S."/>
            <person name="Fitzgerald M."/>
            <person name="Haas B."/>
            <person name="Abouelleil A."/>
            <person name="Alvarado L."/>
            <person name="Arachchi H.M."/>
            <person name="Berlin A.M."/>
            <person name="Chapman S.B."/>
            <person name="Dewar J."/>
            <person name="Goldberg J."/>
            <person name="Griggs A."/>
            <person name="Gujja S."/>
            <person name="Hansen M."/>
            <person name="Howarth C."/>
            <person name="Imamovic A."/>
            <person name="Larimer J."/>
            <person name="McCowan C."/>
            <person name="Murphy C."/>
            <person name="Neiman D."/>
            <person name="Pearson M."/>
            <person name="Priest M."/>
            <person name="Roberts A."/>
            <person name="Saif S."/>
            <person name="Shea T."/>
            <person name="Sisk P."/>
            <person name="Sykes S."/>
            <person name="Wortman J."/>
            <person name="Nusbaum C."/>
            <person name="Birren B."/>
        </authorList>
    </citation>
    <scope>NUCLEOTIDE SEQUENCE [LARGE SCALE GENOMIC DNA]</scope>
    <source>
        <strain evidence="5 7">ATCC BAA-350</strain>
    </source>
</reference>
<dbReference type="PANTHER" id="PTHR37299:SF3">
    <property type="entry name" value="STAGE 0 SPORULATION PROTEIN A HOMOLOG"/>
    <property type="match status" value="1"/>
</dbReference>
<name>R2Y794_9ENTE</name>
<dbReference type="SUPFAM" id="SSF52172">
    <property type="entry name" value="CheY-like"/>
    <property type="match status" value="1"/>
</dbReference>
<dbReference type="GO" id="GO:0000156">
    <property type="term" value="F:phosphorelay response regulator activity"/>
    <property type="evidence" value="ECO:0007669"/>
    <property type="project" value="InterPro"/>
</dbReference>
<keyword evidence="2" id="KW-0902">Two-component regulatory system</keyword>
<dbReference type="RefSeq" id="WP_010778785.1">
    <property type="nucleotide sequence ID" value="NZ_ASWH01000002.1"/>
</dbReference>
<evidence type="ECO:0000256" key="3">
    <source>
        <dbReference type="ARBA" id="ARBA00023159"/>
    </source>
</evidence>
<dbReference type="PROSITE" id="PS50930">
    <property type="entry name" value="HTH_LYTTR"/>
    <property type="match status" value="1"/>
</dbReference>
<keyword evidence="3" id="KW-0010">Activator</keyword>